<dbReference type="AlphaFoldDB" id="A0A7J8C2T8"/>
<dbReference type="Proteomes" id="UP000593571">
    <property type="component" value="Unassembled WGS sequence"/>
</dbReference>
<feature type="compositionally biased region" description="Polar residues" evidence="1">
    <location>
        <begin position="64"/>
        <end position="74"/>
    </location>
</feature>
<keyword evidence="3" id="KW-1185">Reference proteome</keyword>
<evidence type="ECO:0000313" key="2">
    <source>
        <dbReference type="EMBL" id="KAF6405162.1"/>
    </source>
</evidence>
<comment type="caution">
    <text evidence="2">The sequence shown here is derived from an EMBL/GenBank/DDBJ whole genome shotgun (WGS) entry which is preliminary data.</text>
</comment>
<sequence>MGRWSVLGWAGAGQVVQRVGGLRVAQGPSSSHTCPSCHLPGSGPPSQMTWARLPPARPPLPPELSQSRRPSLGQQAPLPSHRAPRGYLADIVVTPSARPGPGTPRAQDPLPSAAAGPLLWEKRAGSRGSTGSDVPVSVGLAGLRPKPREDSRRGSGAGGRWAQAGKTDTPGKPRCRRGPAHRLPRAPAPPIWDLGPDSGHTCPWKDVQAGRAIGRHWSLCPLEQTPCRGW</sequence>
<evidence type="ECO:0000313" key="3">
    <source>
        <dbReference type="Proteomes" id="UP000593571"/>
    </source>
</evidence>
<gene>
    <name evidence="2" type="ORF">HJG63_009472</name>
</gene>
<reference evidence="2 3" key="1">
    <citation type="journal article" date="2020" name="Nature">
        <title>Six reference-quality genomes reveal evolution of bat adaptations.</title>
        <authorList>
            <person name="Jebb D."/>
            <person name="Huang Z."/>
            <person name="Pippel M."/>
            <person name="Hughes G.M."/>
            <person name="Lavrichenko K."/>
            <person name="Devanna P."/>
            <person name="Winkler S."/>
            <person name="Jermiin L.S."/>
            <person name="Skirmuntt E.C."/>
            <person name="Katzourakis A."/>
            <person name="Burkitt-Gray L."/>
            <person name="Ray D.A."/>
            <person name="Sullivan K.A.M."/>
            <person name="Roscito J.G."/>
            <person name="Kirilenko B.M."/>
            <person name="Davalos L.M."/>
            <person name="Corthals A.P."/>
            <person name="Power M.L."/>
            <person name="Jones G."/>
            <person name="Ransome R.D."/>
            <person name="Dechmann D.K.N."/>
            <person name="Locatelli A.G."/>
            <person name="Puechmaille S.J."/>
            <person name="Fedrigo O."/>
            <person name="Jarvis E.D."/>
            <person name="Hiller M."/>
            <person name="Vernes S.C."/>
            <person name="Myers E.W."/>
            <person name="Teeling E.C."/>
        </authorList>
    </citation>
    <scope>NUCLEOTIDE SEQUENCE [LARGE SCALE GENOMIC DNA]</scope>
    <source>
        <strain evidence="2">MRouAeg1</strain>
        <tissue evidence="2">Muscle</tissue>
    </source>
</reference>
<proteinExistence type="predicted"/>
<feature type="region of interest" description="Disordered" evidence="1">
    <location>
        <begin position="27"/>
        <end position="194"/>
    </location>
</feature>
<evidence type="ECO:0000256" key="1">
    <source>
        <dbReference type="SAM" id="MobiDB-lite"/>
    </source>
</evidence>
<dbReference type="EMBL" id="JACASE010000015">
    <property type="protein sequence ID" value="KAF6405162.1"/>
    <property type="molecule type" value="Genomic_DNA"/>
</dbReference>
<name>A0A7J8C2T8_ROUAE</name>
<accession>A0A7J8C2T8</accession>
<protein>
    <submittedName>
        <fullName evidence="2">Uncharacterized protein</fullName>
    </submittedName>
</protein>
<organism evidence="2 3">
    <name type="scientific">Rousettus aegyptiacus</name>
    <name type="common">Egyptian fruit bat</name>
    <name type="synonym">Pteropus aegyptiacus</name>
    <dbReference type="NCBI Taxonomy" id="9407"/>
    <lineage>
        <taxon>Eukaryota</taxon>
        <taxon>Metazoa</taxon>
        <taxon>Chordata</taxon>
        <taxon>Craniata</taxon>
        <taxon>Vertebrata</taxon>
        <taxon>Euteleostomi</taxon>
        <taxon>Mammalia</taxon>
        <taxon>Eutheria</taxon>
        <taxon>Laurasiatheria</taxon>
        <taxon>Chiroptera</taxon>
        <taxon>Yinpterochiroptera</taxon>
        <taxon>Pteropodoidea</taxon>
        <taxon>Pteropodidae</taxon>
        <taxon>Rousettinae</taxon>
        <taxon>Rousettus</taxon>
    </lineage>
</organism>
<feature type="compositionally biased region" description="Basic residues" evidence="1">
    <location>
        <begin position="173"/>
        <end position="184"/>
    </location>
</feature>